<evidence type="ECO:0000313" key="4">
    <source>
        <dbReference type="EMBL" id="RFU78966.1"/>
    </source>
</evidence>
<dbReference type="PANTHER" id="PTHR43861:SF1">
    <property type="entry name" value="TRANS-ACONITATE 2-METHYLTRANSFERASE"/>
    <property type="match status" value="1"/>
</dbReference>
<proteinExistence type="predicted"/>
<dbReference type="Proteomes" id="UP000266272">
    <property type="component" value="Unassembled WGS sequence"/>
</dbReference>
<evidence type="ECO:0000256" key="2">
    <source>
        <dbReference type="ARBA" id="ARBA00022679"/>
    </source>
</evidence>
<evidence type="ECO:0000259" key="3">
    <source>
        <dbReference type="Pfam" id="PF13649"/>
    </source>
</evidence>
<dbReference type="InterPro" id="IPR041698">
    <property type="entry name" value="Methyltransf_25"/>
</dbReference>
<keyword evidence="2 4" id="KW-0808">Transferase</keyword>
<dbReference type="Pfam" id="PF13649">
    <property type="entry name" value="Methyltransf_25"/>
    <property type="match status" value="1"/>
</dbReference>
<organism evidence="4 5">
    <name type="scientific">Trichoderma arundinaceum</name>
    <dbReference type="NCBI Taxonomy" id="490622"/>
    <lineage>
        <taxon>Eukaryota</taxon>
        <taxon>Fungi</taxon>
        <taxon>Dikarya</taxon>
        <taxon>Ascomycota</taxon>
        <taxon>Pezizomycotina</taxon>
        <taxon>Sordariomycetes</taxon>
        <taxon>Hypocreomycetidae</taxon>
        <taxon>Hypocreales</taxon>
        <taxon>Hypocreaceae</taxon>
        <taxon>Trichoderma</taxon>
    </lineage>
</organism>
<dbReference type="OrthoDB" id="3647at2759"/>
<dbReference type="PANTHER" id="PTHR43861">
    <property type="entry name" value="TRANS-ACONITATE 2-METHYLTRANSFERASE-RELATED"/>
    <property type="match status" value="1"/>
</dbReference>
<dbReference type="CDD" id="cd02440">
    <property type="entry name" value="AdoMet_MTases"/>
    <property type="match status" value="1"/>
</dbReference>
<protein>
    <submittedName>
        <fullName evidence="4">Methyltransferase</fullName>
    </submittedName>
</protein>
<dbReference type="STRING" id="490622.A0A395NSB1"/>
<accession>A0A395NSB1</accession>
<keyword evidence="5" id="KW-1185">Reference proteome</keyword>
<dbReference type="InterPro" id="IPR029063">
    <property type="entry name" value="SAM-dependent_MTases_sf"/>
</dbReference>
<dbReference type="GO" id="GO:0008168">
    <property type="term" value="F:methyltransferase activity"/>
    <property type="evidence" value="ECO:0007669"/>
    <property type="project" value="UniProtKB-KW"/>
</dbReference>
<reference evidence="4 5" key="1">
    <citation type="journal article" date="2018" name="PLoS Pathog.">
        <title>Evolution of structural diversity of trichothecenes, a family of toxins produced by plant pathogenic and entomopathogenic fungi.</title>
        <authorList>
            <person name="Proctor R.H."/>
            <person name="McCormick S.P."/>
            <person name="Kim H.S."/>
            <person name="Cardoza R.E."/>
            <person name="Stanley A.M."/>
            <person name="Lindo L."/>
            <person name="Kelly A."/>
            <person name="Brown D.W."/>
            <person name="Lee T."/>
            <person name="Vaughan M.M."/>
            <person name="Alexander N.J."/>
            <person name="Busman M."/>
            <person name="Gutierrez S."/>
        </authorList>
    </citation>
    <scope>NUCLEOTIDE SEQUENCE [LARGE SCALE GENOMIC DNA]</scope>
    <source>
        <strain evidence="4 5">IBT 40837</strain>
    </source>
</reference>
<name>A0A395NSB1_TRIAR</name>
<dbReference type="EMBL" id="PXOA01000186">
    <property type="protein sequence ID" value="RFU78966.1"/>
    <property type="molecule type" value="Genomic_DNA"/>
</dbReference>
<evidence type="ECO:0000313" key="5">
    <source>
        <dbReference type="Proteomes" id="UP000266272"/>
    </source>
</evidence>
<comment type="caution">
    <text evidence="4">The sequence shown here is derived from an EMBL/GenBank/DDBJ whole genome shotgun (WGS) entry which is preliminary data.</text>
</comment>
<sequence>MAQYDSIGTQYDIIKTTSFNKLERFNFRKHVEPFLQSPGNKLLDLACGTGFYSDLLLQWGAGLLVGMDISSAMVDAARARISNTPYKDQAQFVQGDGLIPQPYSSTGAESFDVVTGAWFLNYASSSDQMVSMFQTISMNLKPGGVFVGICPHPTNDLEPFARGTNNSAWAKTGVHYKYGLELPGGVGYKLRVFGSSSSSSNPSNGSVEFECYHLKKSSYEEAARLGGMKGKIEWQTCTFLDQEWRKEVGLEDDDDGWHSLQEYPLLSILLIWKE</sequence>
<gene>
    <name evidence="4" type="ORF">TARUN_3270</name>
</gene>
<dbReference type="AlphaFoldDB" id="A0A395NSB1"/>
<feature type="domain" description="Methyltransferase" evidence="3">
    <location>
        <begin position="43"/>
        <end position="144"/>
    </location>
</feature>
<dbReference type="Gene3D" id="3.40.50.150">
    <property type="entry name" value="Vaccinia Virus protein VP39"/>
    <property type="match status" value="1"/>
</dbReference>
<dbReference type="SUPFAM" id="SSF53335">
    <property type="entry name" value="S-adenosyl-L-methionine-dependent methyltransferases"/>
    <property type="match status" value="1"/>
</dbReference>
<dbReference type="GO" id="GO:0032259">
    <property type="term" value="P:methylation"/>
    <property type="evidence" value="ECO:0007669"/>
    <property type="project" value="UniProtKB-KW"/>
</dbReference>
<evidence type="ECO:0000256" key="1">
    <source>
        <dbReference type="ARBA" id="ARBA00022603"/>
    </source>
</evidence>
<keyword evidence="1 4" id="KW-0489">Methyltransferase</keyword>